<protein>
    <submittedName>
        <fullName evidence="2">Putative serine/threonine protein kinase</fullName>
    </submittedName>
</protein>
<dbReference type="InterPro" id="IPR052751">
    <property type="entry name" value="Plant_MAPKKK"/>
</dbReference>
<dbReference type="Pfam" id="PF00069">
    <property type="entry name" value="Pkinase"/>
    <property type="match status" value="1"/>
</dbReference>
<keyword evidence="2" id="KW-0808">Transferase</keyword>
<evidence type="ECO:0000259" key="1">
    <source>
        <dbReference type="PROSITE" id="PS50011"/>
    </source>
</evidence>
<dbReference type="GO" id="GO:0004674">
    <property type="term" value="F:protein serine/threonine kinase activity"/>
    <property type="evidence" value="ECO:0007669"/>
    <property type="project" value="UniProtKB-KW"/>
</dbReference>
<dbReference type="OrthoDB" id="5979581at2759"/>
<dbReference type="PROSITE" id="PS00108">
    <property type="entry name" value="PROTEIN_KINASE_ST"/>
    <property type="match status" value="1"/>
</dbReference>
<dbReference type="GO" id="GO:0007165">
    <property type="term" value="P:signal transduction"/>
    <property type="evidence" value="ECO:0007669"/>
    <property type="project" value="TreeGrafter"/>
</dbReference>
<dbReference type="Proteomes" id="UP000800097">
    <property type="component" value="Unassembled WGS sequence"/>
</dbReference>
<organism evidence="2 3">
    <name type="scientific">Westerdykella ornata</name>
    <dbReference type="NCBI Taxonomy" id="318751"/>
    <lineage>
        <taxon>Eukaryota</taxon>
        <taxon>Fungi</taxon>
        <taxon>Dikarya</taxon>
        <taxon>Ascomycota</taxon>
        <taxon>Pezizomycotina</taxon>
        <taxon>Dothideomycetes</taxon>
        <taxon>Pleosporomycetidae</taxon>
        <taxon>Pleosporales</taxon>
        <taxon>Sporormiaceae</taxon>
        <taxon>Westerdykella</taxon>
    </lineage>
</organism>
<dbReference type="InterPro" id="IPR008271">
    <property type="entry name" value="Ser/Thr_kinase_AS"/>
</dbReference>
<name>A0A6A6JSG2_WESOR</name>
<proteinExistence type="predicted"/>
<gene>
    <name evidence="2" type="ORF">EI97DRAFT_493138</name>
</gene>
<evidence type="ECO:0000313" key="3">
    <source>
        <dbReference type="Proteomes" id="UP000800097"/>
    </source>
</evidence>
<dbReference type="SMART" id="SM00220">
    <property type="entry name" value="S_TKc"/>
    <property type="match status" value="1"/>
</dbReference>
<dbReference type="AlphaFoldDB" id="A0A6A6JSG2"/>
<sequence length="297" mass="34024">MASVLKAGQYLRGKLGSYCLSEKLHEHAWTAIESKMGKVVVKTAPTYRLENERDVLKRFHGQPSIRPLLDEILEPPCLGLKYLDDHSLRASNQRQLEKSDVEFIARRILESLDALHSAGYVHTDIKPDNILVNYGSGPGRFSDVQLGDCGDAYRIPPNVNPKEDGELIGAAMFRSPEATLNLRWCTPTDVRSLGATLISLIWGKKFHIFKPAEFKPEDEEYLVHVFIKQISFFGPWHTRFQEIADEDRWAKCIPFILVEDEEVTTEDKVFLCKLMKLDPRDRPSAKELLEDEWLRES</sequence>
<dbReference type="Gene3D" id="1.10.510.10">
    <property type="entry name" value="Transferase(Phosphotransferase) domain 1"/>
    <property type="match status" value="1"/>
</dbReference>
<keyword evidence="3" id="KW-1185">Reference proteome</keyword>
<dbReference type="PANTHER" id="PTHR48011:SF4">
    <property type="entry name" value="MITOGEN-ACTIVATED PROTEIN KINASE KINASE KINASE 19"/>
    <property type="match status" value="1"/>
</dbReference>
<dbReference type="GeneID" id="54555526"/>
<reference evidence="2" key="1">
    <citation type="journal article" date="2020" name="Stud. Mycol.">
        <title>101 Dothideomycetes genomes: a test case for predicting lifestyles and emergence of pathogens.</title>
        <authorList>
            <person name="Haridas S."/>
            <person name="Albert R."/>
            <person name="Binder M."/>
            <person name="Bloem J."/>
            <person name="Labutti K."/>
            <person name="Salamov A."/>
            <person name="Andreopoulos B."/>
            <person name="Baker S."/>
            <person name="Barry K."/>
            <person name="Bills G."/>
            <person name="Bluhm B."/>
            <person name="Cannon C."/>
            <person name="Castanera R."/>
            <person name="Culley D."/>
            <person name="Daum C."/>
            <person name="Ezra D."/>
            <person name="Gonzalez J."/>
            <person name="Henrissat B."/>
            <person name="Kuo A."/>
            <person name="Liang C."/>
            <person name="Lipzen A."/>
            <person name="Lutzoni F."/>
            <person name="Magnuson J."/>
            <person name="Mondo S."/>
            <person name="Nolan M."/>
            <person name="Ohm R."/>
            <person name="Pangilinan J."/>
            <person name="Park H.-J."/>
            <person name="Ramirez L."/>
            <person name="Alfaro M."/>
            <person name="Sun H."/>
            <person name="Tritt A."/>
            <person name="Yoshinaga Y."/>
            <person name="Zwiers L.-H."/>
            <person name="Turgeon B."/>
            <person name="Goodwin S."/>
            <person name="Spatafora J."/>
            <person name="Crous P."/>
            <person name="Grigoriev I."/>
        </authorList>
    </citation>
    <scope>NUCLEOTIDE SEQUENCE</scope>
    <source>
        <strain evidence="2">CBS 379.55</strain>
    </source>
</reference>
<dbReference type="InterPro" id="IPR011009">
    <property type="entry name" value="Kinase-like_dom_sf"/>
</dbReference>
<accession>A0A6A6JSG2</accession>
<feature type="domain" description="Protein kinase" evidence="1">
    <location>
        <begin position="1"/>
        <end position="294"/>
    </location>
</feature>
<keyword evidence="2" id="KW-0418">Kinase</keyword>
<dbReference type="RefSeq" id="XP_033655458.1">
    <property type="nucleotide sequence ID" value="XM_033802351.1"/>
</dbReference>
<dbReference type="EMBL" id="ML986489">
    <property type="protein sequence ID" value="KAF2277919.1"/>
    <property type="molecule type" value="Genomic_DNA"/>
</dbReference>
<dbReference type="PANTHER" id="PTHR48011">
    <property type="entry name" value="CCR4-NOT TRANSCRIPTIONAL COMPLEX SUBUNIT CAF120-RELATED"/>
    <property type="match status" value="1"/>
</dbReference>
<keyword evidence="2" id="KW-0723">Serine/threonine-protein kinase</keyword>
<dbReference type="GO" id="GO:0005524">
    <property type="term" value="F:ATP binding"/>
    <property type="evidence" value="ECO:0007669"/>
    <property type="project" value="InterPro"/>
</dbReference>
<dbReference type="PROSITE" id="PS50011">
    <property type="entry name" value="PROTEIN_KINASE_DOM"/>
    <property type="match status" value="1"/>
</dbReference>
<dbReference type="SUPFAM" id="SSF56112">
    <property type="entry name" value="Protein kinase-like (PK-like)"/>
    <property type="match status" value="1"/>
</dbReference>
<dbReference type="InterPro" id="IPR000719">
    <property type="entry name" value="Prot_kinase_dom"/>
</dbReference>
<evidence type="ECO:0000313" key="2">
    <source>
        <dbReference type="EMBL" id="KAF2277919.1"/>
    </source>
</evidence>